<reference evidence="3" key="1">
    <citation type="submission" date="2016-10" db="EMBL/GenBank/DDBJ databases">
        <authorList>
            <person name="Varghese N."/>
            <person name="Submissions S."/>
        </authorList>
    </citation>
    <scope>NUCLEOTIDE SEQUENCE [LARGE SCALE GENOMIC DNA]</scope>
    <source>
        <strain evidence="3">XBD1002</strain>
    </source>
</reference>
<evidence type="ECO:0000313" key="2">
    <source>
        <dbReference type="EMBL" id="SFI61206.1"/>
    </source>
</evidence>
<gene>
    <name evidence="2" type="ORF">SAMN04487775_103114</name>
</gene>
<dbReference type="AlphaFoldDB" id="A0A1I3JM20"/>
<accession>A0A1I3JM20</accession>
<evidence type="ECO:0000256" key="1">
    <source>
        <dbReference type="SAM" id="SignalP"/>
    </source>
</evidence>
<dbReference type="EMBL" id="FORI01000003">
    <property type="protein sequence ID" value="SFI61206.1"/>
    <property type="molecule type" value="Genomic_DNA"/>
</dbReference>
<proteinExistence type="predicted"/>
<dbReference type="RefSeq" id="WP_074930962.1">
    <property type="nucleotide sequence ID" value="NZ_FORI01000003.1"/>
</dbReference>
<keyword evidence="3" id="KW-1185">Reference proteome</keyword>
<organism evidence="2 3">
    <name type="scientific">Treponema bryantii</name>
    <dbReference type="NCBI Taxonomy" id="163"/>
    <lineage>
        <taxon>Bacteria</taxon>
        <taxon>Pseudomonadati</taxon>
        <taxon>Spirochaetota</taxon>
        <taxon>Spirochaetia</taxon>
        <taxon>Spirochaetales</taxon>
        <taxon>Treponemataceae</taxon>
        <taxon>Treponema</taxon>
    </lineage>
</organism>
<feature type="chain" id="PRO_5010220534" description="Outer membrane protein beta-barrel domain-containing protein" evidence="1">
    <location>
        <begin position="21"/>
        <end position="236"/>
    </location>
</feature>
<feature type="signal peptide" evidence="1">
    <location>
        <begin position="1"/>
        <end position="20"/>
    </location>
</feature>
<dbReference type="Proteomes" id="UP000182737">
    <property type="component" value="Unassembled WGS sequence"/>
</dbReference>
<protein>
    <recommendedName>
        <fullName evidence="4">Outer membrane protein beta-barrel domain-containing protein</fullName>
    </recommendedName>
</protein>
<keyword evidence="1" id="KW-0732">Signal</keyword>
<sequence length="236" mass="25314">MKKLVAVLAAAVLAGGAIFAGDFYNGDIQLQAGIGFDTVKADDLDRTIKGTIFDFGVESWHLFKPIDLIGVGFSVGFNGGIGATEQWPLPYSGYGVEVKPLNGLSGNFNFAIGPAVGLYLGNVVRFGVNFGFDAGFSIDEPLAYEYEVSTGYYGSSRGTARATVFASYSGIDFGIQAKFLPESVVNPVIGWRLVKGSASSYDYSVSQPGDTYDSGTMYRKYDFTQNVLYAALSFSW</sequence>
<name>A0A1I3JM20_9SPIR</name>
<evidence type="ECO:0008006" key="4">
    <source>
        <dbReference type="Google" id="ProtNLM"/>
    </source>
</evidence>
<evidence type="ECO:0000313" key="3">
    <source>
        <dbReference type="Proteomes" id="UP000182737"/>
    </source>
</evidence>